<dbReference type="EMBL" id="AP018449">
    <property type="protein sequence ID" value="BBB92518.1"/>
    <property type="molecule type" value="Genomic_DNA"/>
</dbReference>
<dbReference type="Proteomes" id="UP000276437">
    <property type="component" value="Chromosome"/>
</dbReference>
<dbReference type="SUPFAM" id="SSF51735">
    <property type="entry name" value="NAD(P)-binding Rossmann-fold domains"/>
    <property type="match status" value="1"/>
</dbReference>
<dbReference type="InterPro" id="IPR036291">
    <property type="entry name" value="NAD(P)-bd_dom_sf"/>
</dbReference>
<dbReference type="AlphaFoldDB" id="A0A348AN70"/>
<name>A0A348AN70_9FIRM</name>
<evidence type="ECO:0000313" key="1">
    <source>
        <dbReference type="EMBL" id="BBB92518.1"/>
    </source>
</evidence>
<dbReference type="Pfam" id="PF00106">
    <property type="entry name" value="adh_short"/>
    <property type="match status" value="1"/>
</dbReference>
<protein>
    <submittedName>
        <fullName evidence="1">Short chain dehydrogenase</fullName>
    </submittedName>
</protein>
<organism evidence="1 2">
    <name type="scientific">Methylomusa anaerophila</name>
    <dbReference type="NCBI Taxonomy" id="1930071"/>
    <lineage>
        <taxon>Bacteria</taxon>
        <taxon>Bacillati</taxon>
        <taxon>Bacillota</taxon>
        <taxon>Negativicutes</taxon>
        <taxon>Selenomonadales</taxon>
        <taxon>Sporomusaceae</taxon>
        <taxon>Methylomusa</taxon>
    </lineage>
</organism>
<sequence>MKLGLGQKVVVVTGASSGIGLEAALGFREEGSRVVGASGMSIP</sequence>
<reference evidence="1 2" key="1">
    <citation type="journal article" date="2018" name="Int. J. Syst. Evol. Microbiol.">
        <title>Methylomusa anaerophila gen. nov., sp. nov., an anaerobic methanol-utilizing bacterium isolated from a microbial fuel cell.</title>
        <authorList>
            <person name="Amano N."/>
            <person name="Yamamuro A."/>
            <person name="Miyahara M."/>
            <person name="Kouzuma A."/>
            <person name="Abe T."/>
            <person name="Watanabe K."/>
        </authorList>
    </citation>
    <scope>NUCLEOTIDE SEQUENCE [LARGE SCALE GENOMIC DNA]</scope>
    <source>
        <strain evidence="1 2">MMFC1</strain>
    </source>
</reference>
<dbReference type="Gene3D" id="3.40.50.720">
    <property type="entry name" value="NAD(P)-binding Rossmann-like Domain"/>
    <property type="match status" value="1"/>
</dbReference>
<accession>A0A348AN70</accession>
<dbReference type="RefSeq" id="WP_197723839.1">
    <property type="nucleotide sequence ID" value="NZ_AP018449.1"/>
</dbReference>
<keyword evidence="2" id="KW-1185">Reference proteome</keyword>
<evidence type="ECO:0000313" key="2">
    <source>
        <dbReference type="Proteomes" id="UP000276437"/>
    </source>
</evidence>
<dbReference type="KEGG" id="mana:MAMMFC1_03211"/>
<dbReference type="InterPro" id="IPR002347">
    <property type="entry name" value="SDR_fam"/>
</dbReference>
<proteinExistence type="predicted"/>
<gene>
    <name evidence="1" type="ORF">MAMMFC1_03211</name>
</gene>